<dbReference type="InterPro" id="IPR029044">
    <property type="entry name" value="Nucleotide-diphossugar_trans"/>
</dbReference>
<organism evidence="4">
    <name type="scientific">Calcidiscus leptoporus</name>
    <dbReference type="NCBI Taxonomy" id="127549"/>
    <lineage>
        <taxon>Eukaryota</taxon>
        <taxon>Haptista</taxon>
        <taxon>Haptophyta</taxon>
        <taxon>Prymnesiophyceae</taxon>
        <taxon>Coccolithales</taxon>
        <taxon>Calcidiscaceae</taxon>
        <taxon>Calcidiscus</taxon>
    </lineage>
</organism>
<name>A0A7S0JIX0_9EUKA</name>
<dbReference type="Pfam" id="PF05637">
    <property type="entry name" value="Glyco_transf_34"/>
    <property type="match status" value="2"/>
</dbReference>
<gene>
    <name evidence="4" type="ORF">CLEP1334_LOCUS27804</name>
</gene>
<accession>A0A7S0JIX0</accession>
<sequence length="371" mass="41938">MYLSRSSPAMLPGAPTSTGTAQLLATAALLTSNASYGCHRNLTMVTTCTADSLHYEQLCAYVRHNFAAYARKHSYGLRFFDTQLLHTARGGSGWSKLAALLSVLSHPQVDYAFWVDSDSIFLNFELPLDGLLPAGEMRMTITGDHNCMFNAGVFLLRNSDWARQLLLQAYDVYPAPRMGFTPEVLSMARNRWRANKDHVVGPQDFWEGGDQEAIMWLLTGRQRKCRDNIALCCDWDNLTSDVRPLLFNRDQRAMNSYLYNYRQGDLLVHMAGEKKETKVAVAHLYVGHLHMHHRLPWGQVHRGDRFCPAYFSRGGGCAWTSQYACPALKVRGTRGFAKANLDDLGFHCCCRWAEHQPPRAANLTCDKYDDK</sequence>
<dbReference type="GO" id="GO:0006487">
    <property type="term" value="P:protein N-linked glycosylation"/>
    <property type="evidence" value="ECO:0007669"/>
    <property type="project" value="TreeGrafter"/>
</dbReference>
<dbReference type="InterPro" id="IPR008630">
    <property type="entry name" value="Glyco_trans_34"/>
</dbReference>
<protein>
    <recommendedName>
        <fullName evidence="5">Nucleotide-diphospho-sugar transferase domain-containing protein</fullName>
    </recommendedName>
</protein>
<proteinExistence type="inferred from homology"/>
<dbReference type="Gene3D" id="3.90.550.10">
    <property type="entry name" value="Spore Coat Polysaccharide Biosynthesis Protein SpsA, Chain A"/>
    <property type="match status" value="1"/>
</dbReference>
<comment type="similarity">
    <text evidence="1">Belongs to the glycosyltransferase 34 family.</text>
</comment>
<dbReference type="GO" id="GO:0000139">
    <property type="term" value="C:Golgi membrane"/>
    <property type="evidence" value="ECO:0007669"/>
    <property type="project" value="TreeGrafter"/>
</dbReference>
<dbReference type="SUPFAM" id="SSF53448">
    <property type="entry name" value="Nucleotide-diphospho-sugar transferases"/>
    <property type="match status" value="1"/>
</dbReference>
<dbReference type="PANTHER" id="PTHR31306:SF4">
    <property type="entry name" value="ALPHA-1,2-GALACTOSYLTRANSFERASE"/>
    <property type="match status" value="1"/>
</dbReference>
<evidence type="ECO:0000256" key="3">
    <source>
        <dbReference type="ARBA" id="ARBA00022679"/>
    </source>
</evidence>
<evidence type="ECO:0008006" key="5">
    <source>
        <dbReference type="Google" id="ProtNLM"/>
    </source>
</evidence>
<evidence type="ECO:0000313" key="4">
    <source>
        <dbReference type="EMBL" id="CAD8552513.1"/>
    </source>
</evidence>
<evidence type="ECO:0000256" key="2">
    <source>
        <dbReference type="ARBA" id="ARBA00022676"/>
    </source>
</evidence>
<dbReference type="AlphaFoldDB" id="A0A7S0JIX0"/>
<dbReference type="PANTHER" id="PTHR31306">
    <property type="entry name" value="ALPHA-1,6-MANNOSYLTRANSFERASE MNN11-RELATED"/>
    <property type="match status" value="1"/>
</dbReference>
<keyword evidence="2" id="KW-0328">Glycosyltransferase</keyword>
<dbReference type="GO" id="GO:0016757">
    <property type="term" value="F:glycosyltransferase activity"/>
    <property type="evidence" value="ECO:0007669"/>
    <property type="project" value="UniProtKB-KW"/>
</dbReference>
<keyword evidence="3" id="KW-0808">Transferase</keyword>
<evidence type="ECO:0000256" key="1">
    <source>
        <dbReference type="ARBA" id="ARBA00005664"/>
    </source>
</evidence>
<reference evidence="4" key="1">
    <citation type="submission" date="2021-01" db="EMBL/GenBank/DDBJ databases">
        <authorList>
            <person name="Corre E."/>
            <person name="Pelletier E."/>
            <person name="Niang G."/>
            <person name="Scheremetjew M."/>
            <person name="Finn R."/>
            <person name="Kale V."/>
            <person name="Holt S."/>
            <person name="Cochrane G."/>
            <person name="Meng A."/>
            <person name="Brown T."/>
            <person name="Cohen L."/>
        </authorList>
    </citation>
    <scope>NUCLEOTIDE SEQUENCE</scope>
    <source>
        <strain evidence="4">RCC1130</strain>
    </source>
</reference>
<dbReference type="EMBL" id="HBER01055715">
    <property type="protein sequence ID" value="CAD8552513.1"/>
    <property type="molecule type" value="Transcribed_RNA"/>
</dbReference>